<dbReference type="Pfam" id="PF13193">
    <property type="entry name" value="AMP-binding_C"/>
    <property type="match status" value="1"/>
</dbReference>
<dbReference type="Pfam" id="PF00501">
    <property type="entry name" value="AMP-binding"/>
    <property type="match status" value="1"/>
</dbReference>
<dbReference type="Proteomes" id="UP001627154">
    <property type="component" value="Unassembled WGS sequence"/>
</dbReference>
<evidence type="ECO:0000256" key="3">
    <source>
        <dbReference type="ARBA" id="ARBA00022598"/>
    </source>
</evidence>
<evidence type="ECO:0000313" key="8">
    <source>
        <dbReference type="Proteomes" id="UP001627154"/>
    </source>
</evidence>
<proteinExistence type="inferred from homology"/>
<dbReference type="Gene3D" id="3.30.300.30">
    <property type="match status" value="1"/>
</dbReference>
<dbReference type="InterPro" id="IPR042099">
    <property type="entry name" value="ANL_N_sf"/>
</dbReference>
<evidence type="ECO:0000259" key="6">
    <source>
        <dbReference type="Pfam" id="PF13193"/>
    </source>
</evidence>
<gene>
    <name evidence="7" type="ORF">TKK_006524</name>
</gene>
<sequence>MGTRSLSNSFLPNFTIENNVLVGVKRDSNNIIDQFGSFMINLFDSAPNHVAQIDAETGQSIRFEEMKDNIIRCAKWLQKQCVTPNDVIAICTHNQFDVYVPCMATFIIGATLNPWPNDITEESVKNLIELTNPKIMFCSEETVQVVEKVLSAKNSKIKVVVFGSIIGYQSMSHIMNAEDNKTVLQFVPPRLKNLQNKAVILFSSGTTGFPKAVAFSYESLNYILNNCIRNAMAPSTCLWYSSLYWITGLYYMISSIINKDTRIVHRKFTPIETCELIEKYKVNWFFMSSSMISQFCKNKIIVKYNLESLKIIMTGGTKLSLDTLSEFSKMLPHTEVYQTYGLTEIGGGASFQTPKCREIDSVGFVLPNVQIKIIDPRNGQTLGPNQPGELCIKSLTMMSGYYGNPEATKKVIDTYGWLHSGDIAYYKENGEVMIVERLKEIIKCRGHQIAPCEIEHVLMRHPGVMEVAVVSIPHDSDNERPVAIVTTTPGFQISEEELVEMSAKSLGNHKKLSGGVKFVKSLPYTDSGKIHRNIVKELARAMSDTSI</sequence>
<evidence type="ECO:0000256" key="4">
    <source>
        <dbReference type="ARBA" id="ARBA00023140"/>
    </source>
</evidence>
<name>A0ABD2X437_9HYME</name>
<dbReference type="InterPro" id="IPR045851">
    <property type="entry name" value="AMP-bd_C_sf"/>
</dbReference>
<dbReference type="EMBL" id="JBJJXI010000053">
    <property type="protein sequence ID" value="KAL3400101.1"/>
    <property type="molecule type" value="Genomic_DNA"/>
</dbReference>
<dbReference type="FunFam" id="3.40.50.12780:FF:000025">
    <property type="entry name" value="luciferin 4-monooxygenase"/>
    <property type="match status" value="1"/>
</dbReference>
<dbReference type="AlphaFoldDB" id="A0ABD2X437"/>
<evidence type="ECO:0000259" key="5">
    <source>
        <dbReference type="Pfam" id="PF00501"/>
    </source>
</evidence>
<feature type="domain" description="AMP-binding enzyme C-terminal" evidence="6">
    <location>
        <begin position="453"/>
        <end position="529"/>
    </location>
</feature>
<keyword evidence="8" id="KW-1185">Reference proteome</keyword>
<dbReference type="PANTHER" id="PTHR24096:SF149">
    <property type="entry name" value="AMP-BINDING DOMAIN-CONTAINING PROTEIN-RELATED"/>
    <property type="match status" value="1"/>
</dbReference>
<reference evidence="7 8" key="1">
    <citation type="journal article" date="2024" name="bioRxiv">
        <title>A reference genome for Trichogramma kaykai: A tiny desert-dwelling parasitoid wasp with competing sex-ratio distorters.</title>
        <authorList>
            <person name="Culotta J."/>
            <person name="Lindsey A.R."/>
        </authorList>
    </citation>
    <scope>NUCLEOTIDE SEQUENCE [LARGE SCALE GENOMIC DNA]</scope>
    <source>
        <strain evidence="7 8">KSX58</strain>
    </source>
</reference>
<accession>A0ABD2X437</accession>
<dbReference type="GO" id="GO:0005777">
    <property type="term" value="C:peroxisome"/>
    <property type="evidence" value="ECO:0007669"/>
    <property type="project" value="UniProtKB-SubCell"/>
</dbReference>
<comment type="similarity">
    <text evidence="2">Belongs to the ATP-dependent AMP-binding enzyme family.</text>
</comment>
<dbReference type="InterPro" id="IPR020845">
    <property type="entry name" value="AMP-binding_CS"/>
</dbReference>
<comment type="caution">
    <text evidence="7">The sequence shown here is derived from an EMBL/GenBank/DDBJ whole genome shotgun (WGS) entry which is preliminary data.</text>
</comment>
<evidence type="ECO:0000256" key="2">
    <source>
        <dbReference type="ARBA" id="ARBA00006432"/>
    </source>
</evidence>
<evidence type="ECO:0008006" key="9">
    <source>
        <dbReference type="Google" id="ProtNLM"/>
    </source>
</evidence>
<comment type="subcellular location">
    <subcellularLocation>
        <location evidence="1">Peroxisome</location>
    </subcellularLocation>
</comment>
<feature type="domain" description="AMP-dependent synthetase/ligase" evidence="5">
    <location>
        <begin position="46"/>
        <end position="402"/>
    </location>
</feature>
<dbReference type="GO" id="GO:0016874">
    <property type="term" value="F:ligase activity"/>
    <property type="evidence" value="ECO:0007669"/>
    <property type="project" value="UniProtKB-KW"/>
</dbReference>
<keyword evidence="3" id="KW-0436">Ligase</keyword>
<dbReference type="InterPro" id="IPR000873">
    <property type="entry name" value="AMP-dep_synth/lig_dom"/>
</dbReference>
<evidence type="ECO:0000256" key="1">
    <source>
        <dbReference type="ARBA" id="ARBA00004275"/>
    </source>
</evidence>
<protein>
    <recommendedName>
        <fullName evidence="9">Luciferin 4-monooxygenase</fullName>
    </recommendedName>
</protein>
<organism evidence="7 8">
    <name type="scientific">Trichogramma kaykai</name>
    <dbReference type="NCBI Taxonomy" id="54128"/>
    <lineage>
        <taxon>Eukaryota</taxon>
        <taxon>Metazoa</taxon>
        <taxon>Ecdysozoa</taxon>
        <taxon>Arthropoda</taxon>
        <taxon>Hexapoda</taxon>
        <taxon>Insecta</taxon>
        <taxon>Pterygota</taxon>
        <taxon>Neoptera</taxon>
        <taxon>Endopterygota</taxon>
        <taxon>Hymenoptera</taxon>
        <taxon>Apocrita</taxon>
        <taxon>Proctotrupomorpha</taxon>
        <taxon>Chalcidoidea</taxon>
        <taxon>Trichogrammatidae</taxon>
        <taxon>Trichogramma</taxon>
    </lineage>
</organism>
<dbReference type="InterPro" id="IPR025110">
    <property type="entry name" value="AMP-bd_C"/>
</dbReference>
<dbReference type="PROSITE" id="PS00455">
    <property type="entry name" value="AMP_BINDING"/>
    <property type="match status" value="1"/>
</dbReference>
<keyword evidence="4" id="KW-0576">Peroxisome</keyword>
<dbReference type="SUPFAM" id="SSF56801">
    <property type="entry name" value="Acetyl-CoA synthetase-like"/>
    <property type="match status" value="1"/>
</dbReference>
<dbReference type="PANTHER" id="PTHR24096">
    <property type="entry name" value="LONG-CHAIN-FATTY-ACID--COA LIGASE"/>
    <property type="match status" value="1"/>
</dbReference>
<evidence type="ECO:0000313" key="7">
    <source>
        <dbReference type="EMBL" id="KAL3400101.1"/>
    </source>
</evidence>
<dbReference type="Gene3D" id="3.40.50.12780">
    <property type="entry name" value="N-terminal domain of ligase-like"/>
    <property type="match status" value="1"/>
</dbReference>